<dbReference type="PANTHER" id="PTHR22807:SF61">
    <property type="entry name" value="NOL1_NOP2_SUN FAMILY PROTEIN _ ANTITERMINATION NUSB DOMAIN-CONTAINING PROTEIN"/>
    <property type="match status" value="1"/>
</dbReference>
<dbReference type="EMBL" id="FOVJ01000002">
    <property type="protein sequence ID" value="SFN64246.1"/>
    <property type="molecule type" value="Genomic_DNA"/>
</dbReference>
<dbReference type="Gene3D" id="3.30.70.1170">
    <property type="entry name" value="Sun protein, domain 3"/>
    <property type="match status" value="1"/>
</dbReference>
<feature type="binding site" evidence="14">
    <location>
        <position position="307"/>
    </location>
    <ligand>
        <name>S-adenosyl-L-methionine</name>
        <dbReference type="ChEBI" id="CHEBI:59789"/>
    </ligand>
</feature>
<keyword evidence="7 14" id="KW-0489">Methyltransferase</keyword>
<name>A0A1I5ANX9_9PROT</name>
<dbReference type="PROSITE" id="PS01153">
    <property type="entry name" value="NOL1_NOP2_SUN"/>
    <property type="match status" value="1"/>
</dbReference>
<dbReference type="NCBIfam" id="NF008149">
    <property type="entry name" value="PRK10901.1"/>
    <property type="match status" value="1"/>
</dbReference>
<dbReference type="Pfam" id="PF22458">
    <property type="entry name" value="RsmF-B_ferredox"/>
    <property type="match status" value="1"/>
</dbReference>
<dbReference type="GO" id="GO:0006355">
    <property type="term" value="P:regulation of DNA-templated transcription"/>
    <property type="evidence" value="ECO:0007669"/>
    <property type="project" value="InterPro"/>
</dbReference>
<dbReference type="InterPro" id="IPR049560">
    <property type="entry name" value="MeTrfase_RsmB-F_NOP2_cat"/>
</dbReference>
<feature type="domain" description="SAM-dependent MTase RsmB/NOP-type" evidence="15">
    <location>
        <begin position="166"/>
        <end position="432"/>
    </location>
</feature>
<dbReference type="InterPro" id="IPR006027">
    <property type="entry name" value="NusB_RsmB_TIM44"/>
</dbReference>
<dbReference type="SUPFAM" id="SSF53335">
    <property type="entry name" value="S-adenosyl-L-methionine-dependent methyltransferases"/>
    <property type="match status" value="1"/>
</dbReference>
<comment type="function">
    <text evidence="1">Specifically methylates the cytosine at position 967 (m5C967) of 16S rRNA.</text>
</comment>
<keyword evidence="17" id="KW-1185">Reference proteome</keyword>
<organism evidence="16 17">
    <name type="scientific">Nitrosospira briensis</name>
    <dbReference type="NCBI Taxonomy" id="35799"/>
    <lineage>
        <taxon>Bacteria</taxon>
        <taxon>Pseudomonadati</taxon>
        <taxon>Pseudomonadota</taxon>
        <taxon>Betaproteobacteria</taxon>
        <taxon>Nitrosomonadales</taxon>
        <taxon>Nitrosomonadaceae</taxon>
        <taxon>Nitrosospira</taxon>
    </lineage>
</organism>
<evidence type="ECO:0000313" key="16">
    <source>
        <dbReference type="EMBL" id="SFN64246.1"/>
    </source>
</evidence>
<evidence type="ECO:0000256" key="2">
    <source>
        <dbReference type="ARBA" id="ARBA00004496"/>
    </source>
</evidence>
<reference evidence="17" key="1">
    <citation type="submission" date="2016-10" db="EMBL/GenBank/DDBJ databases">
        <authorList>
            <person name="Varghese N."/>
        </authorList>
    </citation>
    <scope>NUCLEOTIDE SEQUENCE [LARGE SCALE GENOMIC DNA]</scope>
    <source>
        <strain evidence="17">Nsp8</strain>
    </source>
</reference>
<evidence type="ECO:0000256" key="3">
    <source>
        <dbReference type="ARBA" id="ARBA00007494"/>
    </source>
</evidence>
<dbReference type="InterPro" id="IPR023267">
    <property type="entry name" value="RCMT"/>
</dbReference>
<dbReference type="GO" id="GO:0003723">
    <property type="term" value="F:RNA binding"/>
    <property type="evidence" value="ECO:0007669"/>
    <property type="project" value="UniProtKB-UniRule"/>
</dbReference>
<dbReference type="Gene3D" id="3.40.50.150">
    <property type="entry name" value="Vaccinia Virus protein VP39"/>
    <property type="match status" value="1"/>
</dbReference>
<evidence type="ECO:0000256" key="13">
    <source>
        <dbReference type="ARBA" id="ARBA00047283"/>
    </source>
</evidence>
<comment type="catalytic activity">
    <reaction evidence="13">
        <text>cytidine(967) in 16S rRNA + S-adenosyl-L-methionine = 5-methylcytidine(967) in 16S rRNA + S-adenosyl-L-homocysteine + H(+)</text>
        <dbReference type="Rhea" id="RHEA:42748"/>
        <dbReference type="Rhea" id="RHEA-COMP:10219"/>
        <dbReference type="Rhea" id="RHEA-COMP:10220"/>
        <dbReference type="ChEBI" id="CHEBI:15378"/>
        <dbReference type="ChEBI" id="CHEBI:57856"/>
        <dbReference type="ChEBI" id="CHEBI:59789"/>
        <dbReference type="ChEBI" id="CHEBI:74483"/>
        <dbReference type="ChEBI" id="CHEBI:82748"/>
        <dbReference type="EC" id="2.1.1.176"/>
    </reaction>
</comment>
<dbReference type="InterPro" id="IPR029063">
    <property type="entry name" value="SAM-dependent_MTases_sf"/>
</dbReference>
<dbReference type="PANTHER" id="PTHR22807">
    <property type="entry name" value="NOP2 YEAST -RELATED NOL1/NOP2/FMU SUN DOMAIN-CONTAINING"/>
    <property type="match status" value="1"/>
</dbReference>
<proteinExistence type="inferred from homology"/>
<sequence>MIKIQRLAAATVVKVLGGASLTAVLQETWRAHSDLSGQQRGAIQDLSYGVLRFYGQLDALLGFLLNKPLKDQDLRSLLLVGLYQLEYSKAAPHAVVNSAVSASRSLGGSKNKQDVGSLVNAVLRSFMRKRATLLEQAAESEVGRYSHPQWWIDRLRLQYPENYEAVLEAGNKRPPMTLRVNRRRIGVEEYLSLLSQAGMEAKLSENGVLTDAVALAQPLAVEKLPGFAEGLVSVQDEGAQMAAPLLDARSGMRVLDACAAPGGKSAHLLELAEVELTAIDNDIARVARIKQNFSRLGLEAYRVIHGDASEPAAWWDGRQFDRILADVPCSASGVTRRHPDIKWLRRESDLPRFVAKQREILDVLWQILARGGKLLYVTCSVFAEENGLQVENFLRRHADARLLPLSLVDITDGQLLPNSHHDGFFYALFHKA</sequence>
<dbReference type="NCBIfam" id="TIGR00563">
    <property type="entry name" value="rsmB"/>
    <property type="match status" value="1"/>
</dbReference>
<dbReference type="PROSITE" id="PS51686">
    <property type="entry name" value="SAM_MT_RSMB_NOP"/>
    <property type="match status" value="1"/>
</dbReference>
<dbReference type="FunFam" id="3.40.50.150:FF:000022">
    <property type="entry name" value="Ribosomal RNA small subunit methyltransferase B"/>
    <property type="match status" value="1"/>
</dbReference>
<evidence type="ECO:0000313" key="17">
    <source>
        <dbReference type="Proteomes" id="UP000183107"/>
    </source>
</evidence>
<keyword evidence="5" id="KW-0963">Cytoplasm</keyword>
<dbReference type="Proteomes" id="UP000183107">
    <property type="component" value="Unassembled WGS sequence"/>
</dbReference>
<feature type="binding site" evidence="14">
    <location>
        <position position="280"/>
    </location>
    <ligand>
        <name>S-adenosyl-L-methionine</name>
        <dbReference type="ChEBI" id="CHEBI:59789"/>
    </ligand>
</feature>
<dbReference type="CDD" id="cd02440">
    <property type="entry name" value="AdoMet_MTases"/>
    <property type="match status" value="1"/>
</dbReference>
<dbReference type="InterPro" id="IPR035926">
    <property type="entry name" value="NusB-like_sf"/>
</dbReference>
<dbReference type="AlphaFoldDB" id="A0A1I5ANX9"/>
<keyword evidence="9 14" id="KW-0949">S-adenosyl-L-methionine</keyword>
<gene>
    <name evidence="16" type="ORF">SAMN05216386_1476</name>
</gene>
<keyword evidence="10 14" id="KW-0694">RNA-binding</keyword>
<dbReference type="GO" id="GO:0008649">
    <property type="term" value="F:rRNA methyltransferase activity"/>
    <property type="evidence" value="ECO:0007669"/>
    <property type="project" value="InterPro"/>
</dbReference>
<evidence type="ECO:0000256" key="8">
    <source>
        <dbReference type="ARBA" id="ARBA00022679"/>
    </source>
</evidence>
<dbReference type="RefSeq" id="WP_074796165.1">
    <property type="nucleotide sequence ID" value="NZ_FOVJ01000002.1"/>
</dbReference>
<protein>
    <recommendedName>
        <fullName evidence="4">16S rRNA (cytosine(967)-C(5))-methyltransferase</fullName>
        <ecNumber evidence="4">2.1.1.176</ecNumber>
    </recommendedName>
    <alternativeName>
        <fullName evidence="11">16S rRNA m5C967 methyltransferase</fullName>
    </alternativeName>
    <alternativeName>
        <fullName evidence="12">rRNA (cytosine-C(5)-)-methyltransferase RsmB</fullName>
    </alternativeName>
</protein>
<comment type="subcellular location">
    <subcellularLocation>
        <location evidence="2">Cytoplasm</location>
    </subcellularLocation>
</comment>
<feature type="active site" description="Nucleophile" evidence="14">
    <location>
        <position position="379"/>
    </location>
</feature>
<evidence type="ECO:0000256" key="4">
    <source>
        <dbReference type="ARBA" id="ARBA00012140"/>
    </source>
</evidence>
<evidence type="ECO:0000256" key="11">
    <source>
        <dbReference type="ARBA" id="ARBA00030399"/>
    </source>
</evidence>
<feature type="binding site" evidence="14">
    <location>
        <position position="326"/>
    </location>
    <ligand>
        <name>S-adenosyl-L-methionine</name>
        <dbReference type="ChEBI" id="CHEBI:59789"/>
    </ligand>
</feature>
<dbReference type="Pfam" id="PF01029">
    <property type="entry name" value="NusB"/>
    <property type="match status" value="1"/>
</dbReference>
<dbReference type="EC" id="2.1.1.176" evidence="4"/>
<evidence type="ECO:0000256" key="5">
    <source>
        <dbReference type="ARBA" id="ARBA00022490"/>
    </source>
</evidence>
<evidence type="ECO:0000256" key="14">
    <source>
        <dbReference type="PROSITE-ProRule" id="PRU01023"/>
    </source>
</evidence>
<keyword evidence="8 14" id="KW-0808">Transferase</keyword>
<dbReference type="GO" id="GO:0005737">
    <property type="term" value="C:cytoplasm"/>
    <property type="evidence" value="ECO:0007669"/>
    <property type="project" value="UniProtKB-SubCell"/>
</dbReference>
<evidence type="ECO:0000256" key="9">
    <source>
        <dbReference type="ARBA" id="ARBA00022691"/>
    </source>
</evidence>
<feature type="binding site" evidence="14">
    <location>
        <begin position="258"/>
        <end position="264"/>
    </location>
    <ligand>
        <name>S-adenosyl-L-methionine</name>
        <dbReference type="ChEBI" id="CHEBI:59789"/>
    </ligand>
</feature>
<dbReference type="InterPro" id="IPR004573">
    <property type="entry name" value="rRNA_ssu_MeTfrase_B"/>
</dbReference>
<comment type="similarity">
    <text evidence="3 14">Belongs to the class I-like SAM-binding methyltransferase superfamily. RsmB/NOP family.</text>
</comment>
<dbReference type="SUPFAM" id="SSF48013">
    <property type="entry name" value="NusB-like"/>
    <property type="match status" value="1"/>
</dbReference>
<keyword evidence="6" id="KW-0698">rRNA processing</keyword>
<evidence type="ECO:0000256" key="6">
    <source>
        <dbReference type="ARBA" id="ARBA00022552"/>
    </source>
</evidence>
<dbReference type="FunFam" id="3.30.70.1170:FF:000002">
    <property type="entry name" value="Ribosomal RNA small subunit methyltransferase B"/>
    <property type="match status" value="1"/>
</dbReference>
<accession>A0A1I5ANX9</accession>
<dbReference type="InterPro" id="IPR054728">
    <property type="entry name" value="RsmB-like_ferredoxin"/>
</dbReference>
<dbReference type="STRING" id="1266925.GCA_000619905_01307"/>
<evidence type="ECO:0000256" key="1">
    <source>
        <dbReference type="ARBA" id="ARBA00002724"/>
    </source>
</evidence>
<evidence type="ECO:0000256" key="10">
    <source>
        <dbReference type="ARBA" id="ARBA00022884"/>
    </source>
</evidence>
<dbReference type="InterPro" id="IPR001678">
    <property type="entry name" value="MeTrfase_RsmB-F_NOP2_dom"/>
</dbReference>
<dbReference type="Pfam" id="PF01189">
    <property type="entry name" value="Methyltr_RsmB-F"/>
    <property type="match status" value="1"/>
</dbReference>
<dbReference type="Gene3D" id="1.10.287.730">
    <property type="entry name" value="Helix hairpin bin"/>
    <property type="match status" value="1"/>
</dbReference>
<evidence type="ECO:0000256" key="12">
    <source>
        <dbReference type="ARBA" id="ARBA00031088"/>
    </source>
</evidence>
<dbReference type="PRINTS" id="PR02008">
    <property type="entry name" value="RCMTFAMILY"/>
</dbReference>
<dbReference type="InterPro" id="IPR018314">
    <property type="entry name" value="RsmB/NOL1/NOP2-like_CS"/>
</dbReference>
<evidence type="ECO:0000259" key="15">
    <source>
        <dbReference type="PROSITE" id="PS51686"/>
    </source>
</evidence>
<dbReference type="Gene3D" id="1.10.940.10">
    <property type="entry name" value="NusB-like"/>
    <property type="match status" value="1"/>
</dbReference>
<evidence type="ECO:0000256" key="7">
    <source>
        <dbReference type="ARBA" id="ARBA00022603"/>
    </source>
</evidence>
<dbReference type="OrthoDB" id="9810297at2"/>